<dbReference type="Proteomes" id="UP000199139">
    <property type="component" value="Unassembled WGS sequence"/>
</dbReference>
<accession>A0A1I6R537</accession>
<proteinExistence type="predicted"/>
<dbReference type="RefSeq" id="WP_143103136.1">
    <property type="nucleotide sequence ID" value="NZ_BJWJ01000004.1"/>
</dbReference>
<reference evidence="1 4" key="2">
    <citation type="submission" date="2019-07" db="EMBL/GenBank/DDBJ databases">
        <title>Whole genome shotgun sequence of Halolactibacillus miurensis NBRC 100873.</title>
        <authorList>
            <person name="Hosoyama A."/>
            <person name="Uohara A."/>
            <person name="Ohji S."/>
            <person name="Ichikawa N."/>
        </authorList>
    </citation>
    <scope>NUCLEOTIDE SEQUENCE [LARGE SCALE GENOMIC DNA]</scope>
    <source>
        <strain evidence="1 4">NBRC 100873</strain>
    </source>
</reference>
<evidence type="ECO:0000313" key="3">
    <source>
        <dbReference type="Proteomes" id="UP000199139"/>
    </source>
</evidence>
<dbReference type="EMBL" id="FPAI01000005">
    <property type="protein sequence ID" value="SFS59734.1"/>
    <property type="molecule type" value="Genomic_DNA"/>
</dbReference>
<reference evidence="2 3" key="1">
    <citation type="submission" date="2016-10" db="EMBL/GenBank/DDBJ databases">
        <authorList>
            <person name="de Groot N.N."/>
        </authorList>
    </citation>
    <scope>NUCLEOTIDE SEQUENCE [LARGE SCALE GENOMIC DNA]</scope>
    <source>
        <strain evidence="2 3">DSM 17074</strain>
    </source>
</reference>
<keyword evidence="4" id="KW-1185">Reference proteome</keyword>
<gene>
    <name evidence="1" type="ORF">HMI01_05460</name>
    <name evidence="2" type="ORF">SAMN05421668_105130</name>
</gene>
<protein>
    <recommendedName>
        <fullName evidence="5">Lipoprotein</fullName>
    </recommendedName>
</protein>
<organism evidence="2 3">
    <name type="scientific">Halolactibacillus miurensis</name>
    <dbReference type="NCBI Taxonomy" id="306541"/>
    <lineage>
        <taxon>Bacteria</taxon>
        <taxon>Bacillati</taxon>
        <taxon>Bacillota</taxon>
        <taxon>Bacilli</taxon>
        <taxon>Bacillales</taxon>
        <taxon>Bacillaceae</taxon>
        <taxon>Halolactibacillus</taxon>
    </lineage>
</organism>
<evidence type="ECO:0008006" key="5">
    <source>
        <dbReference type="Google" id="ProtNLM"/>
    </source>
</evidence>
<name>A0A1I6R537_9BACI</name>
<evidence type="ECO:0000313" key="4">
    <source>
        <dbReference type="Proteomes" id="UP000321773"/>
    </source>
</evidence>
<dbReference type="OrthoDB" id="2829902at2"/>
<dbReference type="Proteomes" id="UP000321773">
    <property type="component" value="Unassembled WGS sequence"/>
</dbReference>
<dbReference type="EMBL" id="BJWJ01000004">
    <property type="protein sequence ID" value="GEM03558.1"/>
    <property type="molecule type" value="Genomic_DNA"/>
</dbReference>
<dbReference type="AlphaFoldDB" id="A0A1I6R537"/>
<dbReference type="PROSITE" id="PS51257">
    <property type="entry name" value="PROKAR_LIPOPROTEIN"/>
    <property type="match status" value="1"/>
</dbReference>
<evidence type="ECO:0000313" key="2">
    <source>
        <dbReference type="EMBL" id="SFS59734.1"/>
    </source>
</evidence>
<sequence>MRQITLSFMILISFLTILSGCRDNPPIVVEEQTEDIEKEEASLIEETIKDETIEIIEFQLKEEVIKISLADIPIIHHYLVQHKDKARAIDQMTLTPIHLSEKSLHLLTFAKTGDVASYLLIDTTEQTSTLIADQVLLERYVTLNETTLLFNFSQPITDLNINRHQLLAFNTNSLENVSIEVSSHAVTPQALQTFTWPILDMVMSEEGVIHLTLPDLLDPTIEALQKWESLSEAPTQMIDVTVES</sequence>
<dbReference type="STRING" id="306541.SAMN05421668_105130"/>
<evidence type="ECO:0000313" key="1">
    <source>
        <dbReference type="EMBL" id="GEM03558.1"/>
    </source>
</evidence>